<feature type="domain" description="PBP" evidence="3">
    <location>
        <begin position="231"/>
        <end position="475"/>
    </location>
</feature>
<dbReference type="Proteomes" id="UP001596223">
    <property type="component" value="Unassembled WGS sequence"/>
</dbReference>
<sequence>MDIPVELVLSAIGLVVASAAFVREFVLVGRRRLGYRVQMDTPVTGETDTASLVGALRNLSTPELGGAALDLSALSVVLVRIDNSGTLAIDAADYTMGPTNSPVGLRISFPGREVIGLAVTELQGVLPDNLGPDSGIGKRATGEGERYVGIIDLPKVALERRQHYKILAVLRRVHGTGEPAQPTFAGGVKGGKLVETQSRSGSPKKLMALSGFLVALIAGQAVLALQPDPPPRDCAGGSLTLVGSTAMEPMIRTAARNYAKTCTAAEFTFDFSGTSDGLVDLAEAGPTPAMLAISDGSKGQGYTTLVEYPVALSSFAIVTHPDLGLPNLTTPQIRDLYRGRVVNWNQLGGPDQPVVLVDREAGSGTRSALEARLLEGDRKVFPFIPCAGRASGGPQCEVKSTAGVGAYVAATPGAVGYMETSAAGGEVTVVSLDGISASVDTLRSRTYPLTVVEYATTNGEVAGDSLAAQFVDYLMHGAGRAAIREFGNIPCLDAVAQAICTP</sequence>
<feature type="transmembrane region" description="Helical" evidence="2">
    <location>
        <begin position="6"/>
        <end position="26"/>
    </location>
</feature>
<evidence type="ECO:0000259" key="3">
    <source>
        <dbReference type="Pfam" id="PF12849"/>
    </source>
</evidence>
<evidence type="ECO:0000313" key="5">
    <source>
        <dbReference type="Proteomes" id="UP001596223"/>
    </source>
</evidence>
<proteinExistence type="predicted"/>
<keyword evidence="5" id="KW-1185">Reference proteome</keyword>
<keyword evidence="2" id="KW-1133">Transmembrane helix</keyword>
<accession>A0ABW1JTP1</accession>
<dbReference type="RefSeq" id="WP_378607123.1">
    <property type="nucleotide sequence ID" value="NZ_JBHSQN010000011.1"/>
</dbReference>
<evidence type="ECO:0000313" key="4">
    <source>
        <dbReference type="EMBL" id="MFC6012846.1"/>
    </source>
</evidence>
<comment type="caution">
    <text evidence="4">The sequence shown here is derived from an EMBL/GenBank/DDBJ whole genome shotgun (WGS) entry which is preliminary data.</text>
</comment>
<evidence type="ECO:0000256" key="1">
    <source>
        <dbReference type="ARBA" id="ARBA00022729"/>
    </source>
</evidence>
<keyword evidence="2" id="KW-0472">Membrane</keyword>
<keyword evidence="2" id="KW-0812">Transmembrane</keyword>
<dbReference type="Gene3D" id="3.40.190.10">
    <property type="entry name" value="Periplasmic binding protein-like II"/>
    <property type="match status" value="2"/>
</dbReference>
<organism evidence="4 5">
    <name type="scientific">Nocardia lasii</name>
    <dbReference type="NCBI Taxonomy" id="1616107"/>
    <lineage>
        <taxon>Bacteria</taxon>
        <taxon>Bacillati</taxon>
        <taxon>Actinomycetota</taxon>
        <taxon>Actinomycetes</taxon>
        <taxon>Mycobacteriales</taxon>
        <taxon>Nocardiaceae</taxon>
        <taxon>Nocardia</taxon>
    </lineage>
</organism>
<dbReference type="PANTHER" id="PTHR30570:SF1">
    <property type="entry name" value="PHOSPHATE-BINDING PROTEIN PSTS"/>
    <property type="match status" value="1"/>
</dbReference>
<dbReference type="PANTHER" id="PTHR30570">
    <property type="entry name" value="PERIPLASMIC PHOSPHATE BINDING COMPONENT OF PHOSPHATE ABC TRANSPORTER"/>
    <property type="match status" value="1"/>
</dbReference>
<reference evidence="5" key="1">
    <citation type="journal article" date="2019" name="Int. J. Syst. Evol. Microbiol.">
        <title>The Global Catalogue of Microorganisms (GCM) 10K type strain sequencing project: providing services to taxonomists for standard genome sequencing and annotation.</title>
        <authorList>
            <consortium name="The Broad Institute Genomics Platform"/>
            <consortium name="The Broad Institute Genome Sequencing Center for Infectious Disease"/>
            <person name="Wu L."/>
            <person name="Ma J."/>
        </authorList>
    </citation>
    <scope>NUCLEOTIDE SEQUENCE [LARGE SCALE GENOMIC DNA]</scope>
    <source>
        <strain evidence="5">CCUG 36956</strain>
    </source>
</reference>
<protein>
    <submittedName>
        <fullName evidence="4">PstS family phosphate ABC transporter substrate-binding protein</fullName>
    </submittedName>
</protein>
<dbReference type="InterPro" id="IPR050811">
    <property type="entry name" value="Phosphate_ABC_transporter"/>
</dbReference>
<dbReference type="Pfam" id="PF12849">
    <property type="entry name" value="PBP_like_2"/>
    <property type="match status" value="1"/>
</dbReference>
<dbReference type="InterPro" id="IPR024370">
    <property type="entry name" value="PBP_domain"/>
</dbReference>
<dbReference type="SUPFAM" id="SSF53850">
    <property type="entry name" value="Periplasmic binding protein-like II"/>
    <property type="match status" value="1"/>
</dbReference>
<name>A0ABW1JTP1_9NOCA</name>
<gene>
    <name evidence="4" type="ORF">ACFP3H_17450</name>
</gene>
<keyword evidence="1" id="KW-0732">Signal</keyword>
<evidence type="ECO:0000256" key="2">
    <source>
        <dbReference type="SAM" id="Phobius"/>
    </source>
</evidence>
<dbReference type="EMBL" id="JBHSQN010000011">
    <property type="protein sequence ID" value="MFC6012846.1"/>
    <property type="molecule type" value="Genomic_DNA"/>
</dbReference>